<protein>
    <submittedName>
        <fullName evidence="1">DUF2958 domain-containing protein</fullName>
    </submittedName>
</protein>
<evidence type="ECO:0000313" key="1">
    <source>
        <dbReference type="EMBL" id="NGQ92683.1"/>
    </source>
</evidence>
<dbReference type="EMBL" id="JAALFE010000021">
    <property type="protein sequence ID" value="NGQ92683.1"/>
    <property type="molecule type" value="Genomic_DNA"/>
</dbReference>
<gene>
    <name evidence="1" type="ORF">G5V65_17455</name>
</gene>
<keyword evidence="2" id="KW-1185">Reference proteome</keyword>
<dbReference type="AlphaFoldDB" id="A0A6M1UAB7"/>
<name>A0A6M1UAB7_9RHOB</name>
<dbReference type="InterPro" id="IPR021341">
    <property type="entry name" value="DUF2958"/>
</dbReference>
<accession>A0A6M1UAB7</accession>
<comment type="caution">
    <text evidence="1">The sequence shown here is derived from an EMBL/GenBank/DDBJ whole genome shotgun (WGS) entry which is preliminary data.</text>
</comment>
<dbReference type="Proteomes" id="UP000474758">
    <property type="component" value="Unassembled WGS sequence"/>
</dbReference>
<dbReference type="RefSeq" id="WP_165052616.1">
    <property type="nucleotide sequence ID" value="NZ_JAALFE010000021.1"/>
</dbReference>
<evidence type="ECO:0000313" key="2">
    <source>
        <dbReference type="Proteomes" id="UP000474758"/>
    </source>
</evidence>
<dbReference type="Pfam" id="PF11171">
    <property type="entry name" value="DUF2958"/>
    <property type="match status" value="1"/>
</dbReference>
<organism evidence="1 2">
    <name type="scientific">Paragemmobacter kunshanensis</name>
    <dbReference type="NCBI Taxonomy" id="2583234"/>
    <lineage>
        <taxon>Bacteria</taxon>
        <taxon>Pseudomonadati</taxon>
        <taxon>Pseudomonadota</taxon>
        <taxon>Alphaproteobacteria</taxon>
        <taxon>Rhodobacterales</taxon>
        <taxon>Paracoccaceae</taxon>
        <taxon>Paragemmobacter</taxon>
    </lineage>
</organism>
<reference evidence="1 2" key="1">
    <citation type="submission" date="2020-02" db="EMBL/GenBank/DDBJ databases">
        <title>Rhodobacter translucens sp. nov., a novel bacterium isolated from activated sludge.</title>
        <authorList>
            <person name="Liu J."/>
        </authorList>
    </citation>
    <scope>NUCLEOTIDE SEQUENCE [LARGE SCALE GENOMIC DNA]</scope>
    <source>
        <strain evidence="1 2">HX-7-19</strain>
    </source>
</reference>
<proteinExistence type="predicted"/>
<sequence length="128" mass="13890">MILLTPSQRARLLANGRMPDADHLPVVKFFNPFGQGTWLATELDEDGDILFGLADLGYPELGSWSLSEMAAIRLPFGMGIERDLHFEGRFPISVWAEAARAEGSISAAERVLDARAQREGGAGFGRSG</sequence>